<dbReference type="PIRSF" id="PIRSF002155">
    <property type="entry name" value="Ribosomal_L1"/>
    <property type="match status" value="1"/>
</dbReference>
<keyword evidence="7 11" id="KW-0689">Ribosomal protein</keyword>
<evidence type="ECO:0000256" key="6">
    <source>
        <dbReference type="ARBA" id="ARBA00022884"/>
    </source>
</evidence>
<dbReference type="Gene3D" id="3.30.190.20">
    <property type="match status" value="1"/>
</dbReference>
<evidence type="ECO:0000256" key="3">
    <source>
        <dbReference type="ARBA" id="ARBA00022555"/>
    </source>
</evidence>
<keyword evidence="8 11" id="KW-0687">Ribonucleoprotein</keyword>
<dbReference type="Gene3D" id="3.40.50.790">
    <property type="match status" value="1"/>
</dbReference>
<dbReference type="FunFam" id="3.40.50.790:FF:000001">
    <property type="entry name" value="50S ribosomal protein L1"/>
    <property type="match status" value="1"/>
</dbReference>
<evidence type="ECO:0000256" key="10">
    <source>
        <dbReference type="ARBA" id="ARBA00059110"/>
    </source>
</evidence>
<accession>A0A8X8H072</accession>
<sequence>MAKIAKRTRIAREAFAGKDLITVEDAVALIKKAASAKFDETVEVAMNLGVDPRHADQMVRGVVTLPAGTGKVVRVAVFARGAKADEAKAAGADIVGAEDLMETIQSGKIEFDRCIATPDMMPLVGRLGKILGPRNLMPNPKVGTVTMDVKTAVAAAKGGEVQFKVEKAGVIHAGVGKVSFTDADLATNIRAFVDAVSRAKPSGAKGAYLKKVSVSSTMGPGVSLDLASATAK</sequence>
<dbReference type="GO" id="GO:0003735">
    <property type="term" value="F:structural constituent of ribosome"/>
    <property type="evidence" value="ECO:0007669"/>
    <property type="project" value="InterPro"/>
</dbReference>
<dbReference type="Pfam" id="PF00687">
    <property type="entry name" value="Ribosomal_L1"/>
    <property type="match status" value="1"/>
</dbReference>
<evidence type="ECO:0000256" key="1">
    <source>
        <dbReference type="ARBA" id="ARBA00010531"/>
    </source>
</evidence>
<dbReference type="Proteomes" id="UP000484076">
    <property type="component" value="Unassembled WGS sequence"/>
</dbReference>
<name>A0A8X8H072_9RHOB</name>
<organism evidence="13 14">
    <name type="scientific">Fertoeibacter niger</name>
    <dbReference type="NCBI Taxonomy" id="2656921"/>
    <lineage>
        <taxon>Bacteria</taxon>
        <taxon>Pseudomonadati</taxon>
        <taxon>Pseudomonadota</taxon>
        <taxon>Alphaproteobacteria</taxon>
        <taxon>Rhodobacterales</taxon>
        <taxon>Paracoccaceae</taxon>
        <taxon>Fertoeibacter</taxon>
    </lineage>
</organism>
<dbReference type="CDD" id="cd00403">
    <property type="entry name" value="Ribosomal_L1"/>
    <property type="match status" value="1"/>
</dbReference>
<comment type="similarity">
    <text evidence="1 11 12">Belongs to the universal ribosomal protein uL1 family.</text>
</comment>
<dbReference type="GO" id="GO:0019843">
    <property type="term" value="F:rRNA binding"/>
    <property type="evidence" value="ECO:0007669"/>
    <property type="project" value="UniProtKB-UniRule"/>
</dbReference>
<dbReference type="InterPro" id="IPR005878">
    <property type="entry name" value="Ribosom_uL1_bac-type"/>
</dbReference>
<comment type="subunit">
    <text evidence="11">Part of the 50S ribosomal subunit.</text>
</comment>
<dbReference type="InterPro" id="IPR028364">
    <property type="entry name" value="Ribosomal_uL1/biogenesis"/>
</dbReference>
<dbReference type="AlphaFoldDB" id="A0A8X8H072"/>
<dbReference type="PROSITE" id="PS01199">
    <property type="entry name" value="RIBOSOMAL_L1"/>
    <property type="match status" value="1"/>
</dbReference>
<evidence type="ECO:0000313" key="13">
    <source>
        <dbReference type="EMBL" id="NUB44545.1"/>
    </source>
</evidence>
<evidence type="ECO:0000256" key="11">
    <source>
        <dbReference type="HAMAP-Rule" id="MF_01318"/>
    </source>
</evidence>
<evidence type="ECO:0000256" key="5">
    <source>
        <dbReference type="ARBA" id="ARBA00022845"/>
    </source>
</evidence>
<dbReference type="PANTHER" id="PTHR36427">
    <property type="entry name" value="54S RIBOSOMAL PROTEIN L1, MITOCHONDRIAL"/>
    <property type="match status" value="1"/>
</dbReference>
<evidence type="ECO:0000256" key="12">
    <source>
        <dbReference type="RuleBase" id="RU000659"/>
    </source>
</evidence>
<protein>
    <recommendedName>
        <fullName evidence="9 11">Large ribosomal subunit protein uL1</fullName>
    </recommendedName>
</protein>
<keyword evidence="5 11" id="KW-0810">Translation regulation</keyword>
<comment type="function">
    <text evidence="11">Binds directly to 23S rRNA. The L1 stalk is quite mobile in the ribosome, and is involved in E site tRNA release.</text>
</comment>
<gene>
    <name evidence="11 13" type="primary">rplA</name>
    <name evidence="13" type="ORF">GEU84_009135</name>
</gene>
<proteinExistence type="inferred from homology"/>
<evidence type="ECO:0000256" key="4">
    <source>
        <dbReference type="ARBA" id="ARBA00022730"/>
    </source>
</evidence>
<keyword evidence="14" id="KW-1185">Reference proteome</keyword>
<dbReference type="SUPFAM" id="SSF56808">
    <property type="entry name" value="Ribosomal protein L1"/>
    <property type="match status" value="1"/>
</dbReference>
<dbReference type="RefSeq" id="WP_174539652.1">
    <property type="nucleotide sequence ID" value="NZ_WHUT02000004.1"/>
</dbReference>
<reference evidence="13" key="1">
    <citation type="submission" date="2020-05" db="EMBL/GenBank/DDBJ databases">
        <title>Fertoebacter nigrum gen. nov., sp. nov., a new member of the family Rhodobacteraceae.</title>
        <authorList>
            <person name="Szuroczki S."/>
            <person name="Abbaszade G."/>
            <person name="Buni D."/>
            <person name="Schumann P."/>
            <person name="Toth E."/>
        </authorList>
    </citation>
    <scope>NUCLEOTIDE SEQUENCE</scope>
    <source>
        <strain evidence="13">RG-N-1a</strain>
    </source>
</reference>
<dbReference type="GO" id="GO:0006417">
    <property type="term" value="P:regulation of translation"/>
    <property type="evidence" value="ECO:0007669"/>
    <property type="project" value="UniProtKB-KW"/>
</dbReference>
<evidence type="ECO:0000256" key="7">
    <source>
        <dbReference type="ARBA" id="ARBA00022980"/>
    </source>
</evidence>
<dbReference type="GO" id="GO:0022625">
    <property type="term" value="C:cytosolic large ribosomal subunit"/>
    <property type="evidence" value="ECO:0007669"/>
    <property type="project" value="TreeGrafter"/>
</dbReference>
<evidence type="ECO:0000256" key="2">
    <source>
        <dbReference type="ARBA" id="ARBA00022491"/>
    </source>
</evidence>
<dbReference type="InterPro" id="IPR023673">
    <property type="entry name" value="Ribosomal_uL1_CS"/>
</dbReference>
<dbReference type="EMBL" id="WHUT02000004">
    <property type="protein sequence ID" value="NUB44545.1"/>
    <property type="molecule type" value="Genomic_DNA"/>
</dbReference>
<evidence type="ECO:0000256" key="8">
    <source>
        <dbReference type="ARBA" id="ARBA00023274"/>
    </source>
</evidence>
<dbReference type="InterPro" id="IPR002143">
    <property type="entry name" value="Ribosomal_uL1"/>
</dbReference>
<dbReference type="InterPro" id="IPR016095">
    <property type="entry name" value="Ribosomal_uL1_3-a/b-sand"/>
</dbReference>
<comment type="function">
    <text evidence="10 11">Protein L1 is also a translational repressor protein, it controls the translation of the L11 operon by binding to its mRNA.</text>
</comment>
<dbReference type="PANTHER" id="PTHR36427:SF3">
    <property type="entry name" value="LARGE RIBOSOMAL SUBUNIT PROTEIN UL1M"/>
    <property type="match status" value="1"/>
</dbReference>
<keyword evidence="6 11" id="KW-0694">RNA-binding</keyword>
<dbReference type="HAMAP" id="MF_01318_B">
    <property type="entry name" value="Ribosomal_uL1_B"/>
    <property type="match status" value="1"/>
</dbReference>
<dbReference type="NCBIfam" id="TIGR01169">
    <property type="entry name" value="rplA_bact"/>
    <property type="match status" value="1"/>
</dbReference>
<dbReference type="GO" id="GO:0000049">
    <property type="term" value="F:tRNA binding"/>
    <property type="evidence" value="ECO:0007669"/>
    <property type="project" value="UniProtKB-KW"/>
</dbReference>
<keyword evidence="2 11" id="KW-0678">Repressor</keyword>
<evidence type="ECO:0000313" key="14">
    <source>
        <dbReference type="Proteomes" id="UP000484076"/>
    </source>
</evidence>
<comment type="caution">
    <text evidence="13">The sequence shown here is derived from an EMBL/GenBank/DDBJ whole genome shotgun (WGS) entry which is preliminary data.</text>
</comment>
<evidence type="ECO:0000256" key="9">
    <source>
        <dbReference type="ARBA" id="ARBA00035241"/>
    </source>
</evidence>
<dbReference type="InterPro" id="IPR023674">
    <property type="entry name" value="Ribosomal_uL1-like"/>
</dbReference>
<keyword evidence="4 11" id="KW-0699">rRNA-binding</keyword>
<dbReference type="GO" id="GO:0006412">
    <property type="term" value="P:translation"/>
    <property type="evidence" value="ECO:0007669"/>
    <property type="project" value="UniProtKB-UniRule"/>
</dbReference>
<keyword evidence="3 11" id="KW-0820">tRNA-binding</keyword>